<evidence type="ECO:0000256" key="3">
    <source>
        <dbReference type="SAM" id="SignalP"/>
    </source>
</evidence>
<dbReference type="RefSeq" id="WP_119571784.1">
    <property type="nucleotide sequence ID" value="NZ_LR215032.1"/>
</dbReference>
<comment type="similarity">
    <text evidence="1">Belongs to the MG185/MG260 family.</text>
</comment>
<evidence type="ECO:0000259" key="5">
    <source>
        <dbReference type="Pfam" id="PF03305"/>
    </source>
</evidence>
<evidence type="ECO:0000313" key="7">
    <source>
        <dbReference type="Proteomes" id="UP000289862"/>
    </source>
</evidence>
<dbReference type="EMBL" id="LR215032">
    <property type="protein sequence ID" value="VEU73290.1"/>
    <property type="molecule type" value="Genomic_DNA"/>
</dbReference>
<dbReference type="PROSITE" id="PS51257">
    <property type="entry name" value="PROKAR_LIPOPROTEIN"/>
    <property type="match status" value="1"/>
</dbReference>
<dbReference type="Proteomes" id="UP000289862">
    <property type="component" value="Plasmid 2"/>
</dbReference>
<dbReference type="Pfam" id="PF03202">
    <property type="entry name" value="Lipoprotein_10"/>
    <property type="match status" value="1"/>
</dbReference>
<feature type="chain" id="PRO_5019396528" evidence="3">
    <location>
        <begin position="26"/>
        <end position="755"/>
    </location>
</feature>
<geneLocation type="plasmid" evidence="6 7">
    <name>2</name>
</geneLocation>
<keyword evidence="7" id="KW-1185">Reference proteome</keyword>
<dbReference type="Pfam" id="PF03305">
    <property type="entry name" value="Lipoprotein_X"/>
    <property type="match status" value="1"/>
</dbReference>
<keyword evidence="6" id="KW-0449">Lipoprotein</keyword>
<proteinExistence type="inferred from homology"/>
<dbReference type="AlphaFoldDB" id="A0A449B0J4"/>
<feature type="signal peptide" evidence="3">
    <location>
        <begin position="1"/>
        <end position="25"/>
    </location>
</feature>
<accession>A0A449B0J4</accession>
<dbReference type="InterPro" id="IPR004890">
    <property type="entry name" value="Lipoprotein_10_C"/>
</dbReference>
<dbReference type="InterPro" id="IPR054825">
    <property type="entry name" value="P68-like"/>
</dbReference>
<keyword evidence="6" id="KW-0614">Plasmid</keyword>
<protein>
    <submittedName>
        <fullName evidence="6">Lipoprotein</fullName>
    </submittedName>
</protein>
<dbReference type="OrthoDB" id="393769at2"/>
<keyword evidence="3" id="KW-0732">Signal</keyword>
<reference evidence="6 7" key="1">
    <citation type="submission" date="2019-01" db="EMBL/GenBank/DDBJ databases">
        <authorList>
            <consortium name="Pathogen Informatics"/>
        </authorList>
    </citation>
    <scope>NUCLEOTIDE SEQUENCE [LARGE SCALE GENOMIC DNA]</scope>
    <source>
        <strain evidence="6 7">NCTC10186</strain>
        <plasmid evidence="7">2</plasmid>
    </source>
</reference>
<name>A0A449B0J4_9BACT</name>
<gene>
    <name evidence="6" type="ORF">NCTC10186_00798</name>
</gene>
<feature type="compositionally biased region" description="Low complexity" evidence="2">
    <location>
        <begin position="28"/>
        <end position="47"/>
    </location>
</feature>
<dbReference type="NCBIfam" id="NF045826">
    <property type="entry name" value="lipo_P68"/>
    <property type="match status" value="1"/>
</dbReference>
<dbReference type="InterPro" id="IPR004984">
    <property type="entry name" value="Mycoplasma_lipoprotein_cen_dom"/>
</dbReference>
<sequence length="755" mass="81872">MNKKMKKYFLGFAGLTMAALPLVSAACGKTSSKPTTPTNPSNPSTPGNPGGTGLDFKSYINSITEDERIENRDEINPGVSGKFNQSVKETLVIGHTFSESGAQAKAVASLVKVYNNLVDSRSQDLIEPSKAKKWNIKGLGSGYQGGAESIDRSLQGRDTDSFVNLTINYAAVAASLAEKDMLLSFNSNGNDNLDITNYSSSFTVENYTIENVANPSTVLLPQFKSTLVLALNAPVLAYIFNTIVENGGSVDASATDFVNKIKEAGKKDEAAVKSIWGAPSANVREVVNGFVITDAIFKSYSAMLDFADMSQKLFVNSSNPDSELHIVGFDSAVSIYETAIYSELNAKDSEMIAAVNVDSNTKHVNIDYRPLHNTNSPASVKSAEVVGRFATSVKNNSLKLLPGGQFASTDQINHKFAFSIGSTAGYSHNFVTGASSAFEISGKPTLRLNNDLSKDTGTFRTVQKTPSGKNFKAVANAIGYVGKYKNAILPADAELAAYQLKALDAESEAKLREMYAQAKEDNSSVIALVNYDKKTPALYSTFKESTHYAELVTSGTTEYLVLFFKDAQGNNLENELAALGYQKSEKSLQQLLEKHELFTLPTPLKWKATSPKNVVFGQGPSIIGIHANETDDEATRLFVKWLVTSTTKYNFDGKGTFTPSEYLEKAMNYINPTNGFQNKTAEQVTAAFDDNAYLKTAFEMFKQASDSSDTVIYSEPGTTKANAFRQSIESAFNSLQDSKGTMSYANFIDKIQIGK</sequence>
<evidence type="ECO:0000256" key="2">
    <source>
        <dbReference type="SAM" id="MobiDB-lite"/>
    </source>
</evidence>
<evidence type="ECO:0000259" key="4">
    <source>
        <dbReference type="Pfam" id="PF03202"/>
    </source>
</evidence>
<feature type="region of interest" description="Disordered" evidence="2">
    <location>
        <begin position="28"/>
        <end position="55"/>
    </location>
</feature>
<feature type="domain" description="Mycoplasma lipoprotein central" evidence="5">
    <location>
        <begin position="268"/>
        <end position="440"/>
    </location>
</feature>
<evidence type="ECO:0000313" key="6">
    <source>
        <dbReference type="EMBL" id="VEU73290.1"/>
    </source>
</evidence>
<feature type="domain" description="Mycoplasma lipoprotein C-terminal" evidence="4">
    <location>
        <begin position="618"/>
        <end position="736"/>
    </location>
</feature>
<dbReference type="KEGG" id="mgal:NCTC10186_00798"/>
<organism evidence="6 7">
    <name type="scientific">Mycoplasmopsis gallopavonis</name>
    <dbReference type="NCBI Taxonomy" id="76629"/>
    <lineage>
        <taxon>Bacteria</taxon>
        <taxon>Bacillati</taxon>
        <taxon>Mycoplasmatota</taxon>
        <taxon>Mycoplasmoidales</taxon>
        <taxon>Metamycoplasmataceae</taxon>
        <taxon>Mycoplasmopsis</taxon>
    </lineage>
</organism>
<evidence type="ECO:0000256" key="1">
    <source>
        <dbReference type="ARBA" id="ARBA00009031"/>
    </source>
</evidence>